<dbReference type="GO" id="GO:0050920">
    <property type="term" value="P:regulation of chemotaxis"/>
    <property type="evidence" value="ECO:0007669"/>
    <property type="project" value="InterPro"/>
</dbReference>
<evidence type="ECO:0000256" key="3">
    <source>
        <dbReference type="ARBA" id="ARBA00018484"/>
    </source>
</evidence>
<accession>A0A318HA40</accession>
<dbReference type="SUPFAM" id="SSF75708">
    <property type="entry name" value="Chemotaxis phosphatase CheZ"/>
    <property type="match status" value="1"/>
</dbReference>
<dbReference type="EC" id="3.1.3.-" evidence="10"/>
<comment type="similarity">
    <text evidence="2 10">Belongs to the CheZ family.</text>
</comment>
<dbReference type="InterPro" id="IPR007439">
    <property type="entry name" value="Chemotax_Pase_CheZ"/>
</dbReference>
<comment type="subunit">
    <text evidence="10">Homodimer.</text>
</comment>
<dbReference type="EMBL" id="QJJS01000005">
    <property type="protein sequence ID" value="PXW97157.1"/>
    <property type="molecule type" value="Genomic_DNA"/>
</dbReference>
<keyword evidence="6 10" id="KW-0283">Flagellar rotation</keyword>
<dbReference type="AlphaFoldDB" id="A0A318HA40"/>
<dbReference type="InterPro" id="IPR050992">
    <property type="entry name" value="CheZ_family_phosphatases"/>
</dbReference>
<comment type="caution">
    <text evidence="12">The sequence shown here is derived from an EMBL/GenBank/DDBJ whole genome shotgun (WGS) entry which is preliminary data.</text>
</comment>
<dbReference type="PIRSF" id="PIRSF002884">
    <property type="entry name" value="CheZ"/>
    <property type="match status" value="1"/>
</dbReference>
<proteinExistence type="inferred from homology"/>
<dbReference type="GO" id="GO:0097588">
    <property type="term" value="P:archaeal or bacterial-type flagellum-dependent cell motility"/>
    <property type="evidence" value="ECO:0007669"/>
    <property type="project" value="UniProtKB-KW"/>
</dbReference>
<dbReference type="PANTHER" id="PTHR43693:SF1">
    <property type="entry name" value="PROTEIN PHOSPHATASE CHEZ"/>
    <property type="match status" value="1"/>
</dbReference>
<evidence type="ECO:0000256" key="2">
    <source>
        <dbReference type="ARBA" id="ARBA00005908"/>
    </source>
</evidence>
<dbReference type="GO" id="GO:0005737">
    <property type="term" value="C:cytoplasm"/>
    <property type="evidence" value="ECO:0007669"/>
    <property type="project" value="UniProtKB-SubCell"/>
</dbReference>
<sequence>MRIEDITALTPKEGVITSPEVFQQIGTITRLLHDTMQQLGVMPKLQIASEGLPDARSRLTYIANKTSDAANKVLNSVDHAKLEHQRIAQDTRALAQALVANPVKAVASGALLNFVHDVEASTARIDQHLTDIMLAQDFHDLTGQVVSKVVALANDLEDSLVKLLVQVVPPDQREKVDLTVLQGPVVSHEGRTDVVQNQSEVDDLLASLGF</sequence>
<evidence type="ECO:0000313" key="13">
    <source>
        <dbReference type="Proteomes" id="UP000247811"/>
    </source>
</evidence>
<comment type="function">
    <text evidence="10">Plays an important role in bacterial chemotaxis signal transduction pathway by accelerating the dephosphorylation of phosphorylated CheY (CheY-P).</text>
</comment>
<keyword evidence="5 10" id="KW-0145">Chemotaxis</keyword>
<dbReference type="RefSeq" id="WP_110400294.1">
    <property type="nucleotide sequence ID" value="NZ_QJJS01000005.1"/>
</dbReference>
<evidence type="ECO:0000256" key="9">
    <source>
        <dbReference type="ARBA" id="ARBA00029599"/>
    </source>
</evidence>
<keyword evidence="4 10" id="KW-0963">Cytoplasm</keyword>
<evidence type="ECO:0000256" key="4">
    <source>
        <dbReference type="ARBA" id="ARBA00022490"/>
    </source>
</evidence>
<dbReference type="OrthoDB" id="9773007at2"/>
<evidence type="ECO:0000256" key="6">
    <source>
        <dbReference type="ARBA" id="ARBA00022779"/>
    </source>
</evidence>
<evidence type="ECO:0000256" key="8">
    <source>
        <dbReference type="ARBA" id="ARBA00022912"/>
    </source>
</evidence>
<name>A0A318HA40_9BURK</name>
<evidence type="ECO:0000256" key="7">
    <source>
        <dbReference type="ARBA" id="ARBA00022801"/>
    </source>
</evidence>
<dbReference type="Gene3D" id="1.10.287.500">
    <property type="entry name" value="Helix hairpin bin"/>
    <property type="match status" value="1"/>
</dbReference>
<dbReference type="PANTHER" id="PTHR43693">
    <property type="entry name" value="PROTEIN PHOSPHATASE CHEZ"/>
    <property type="match status" value="1"/>
</dbReference>
<dbReference type="GO" id="GO:0004721">
    <property type="term" value="F:phosphoprotein phosphatase activity"/>
    <property type="evidence" value="ECO:0007669"/>
    <property type="project" value="UniProtKB-KW"/>
</dbReference>
<evidence type="ECO:0000256" key="11">
    <source>
        <dbReference type="PIRSR" id="PIRSR002884-1"/>
    </source>
</evidence>
<protein>
    <recommendedName>
        <fullName evidence="3 10">Protein phosphatase CheZ</fullName>
        <ecNumber evidence="10">3.1.3.-</ecNumber>
    </recommendedName>
    <alternativeName>
        <fullName evidence="9 10">Chemotaxis protein CheZ</fullName>
    </alternativeName>
</protein>
<evidence type="ECO:0000256" key="1">
    <source>
        <dbReference type="ARBA" id="ARBA00004496"/>
    </source>
</evidence>
<feature type="site" description="Enhances dephosphorylation of CheY-P" evidence="11">
    <location>
        <position position="144"/>
    </location>
</feature>
<evidence type="ECO:0000256" key="10">
    <source>
        <dbReference type="PIRNR" id="PIRNR002884"/>
    </source>
</evidence>
<keyword evidence="13" id="KW-1185">Reference proteome</keyword>
<dbReference type="GO" id="GO:0009288">
    <property type="term" value="C:bacterial-type flagellum"/>
    <property type="evidence" value="ECO:0007669"/>
    <property type="project" value="InterPro"/>
</dbReference>
<evidence type="ECO:0000256" key="5">
    <source>
        <dbReference type="ARBA" id="ARBA00022500"/>
    </source>
</evidence>
<dbReference type="GO" id="GO:0006935">
    <property type="term" value="P:chemotaxis"/>
    <property type="evidence" value="ECO:0007669"/>
    <property type="project" value="UniProtKB-KW"/>
</dbReference>
<dbReference type="Proteomes" id="UP000247811">
    <property type="component" value="Unassembled WGS sequence"/>
</dbReference>
<keyword evidence="8 10" id="KW-0904">Protein phosphatase</keyword>
<reference evidence="12 13" key="1">
    <citation type="submission" date="2018-05" db="EMBL/GenBank/DDBJ databases">
        <title>Genomic Encyclopedia of Type Strains, Phase IV (KMG-IV): sequencing the most valuable type-strain genomes for metagenomic binning, comparative biology and taxonomic classification.</title>
        <authorList>
            <person name="Goeker M."/>
        </authorList>
    </citation>
    <scope>NUCLEOTIDE SEQUENCE [LARGE SCALE GENOMIC DNA]</scope>
    <source>
        <strain evidence="12 13">DSM 566</strain>
    </source>
</reference>
<gene>
    <name evidence="12" type="ORF">C7444_105257</name>
</gene>
<evidence type="ECO:0000313" key="12">
    <source>
        <dbReference type="EMBL" id="PXW97157.1"/>
    </source>
</evidence>
<dbReference type="Pfam" id="PF04344">
    <property type="entry name" value="CheZ"/>
    <property type="match status" value="1"/>
</dbReference>
<organism evidence="12 13">
    <name type="scientific">Sphaerotilus hippei</name>
    <dbReference type="NCBI Taxonomy" id="744406"/>
    <lineage>
        <taxon>Bacteria</taxon>
        <taxon>Pseudomonadati</taxon>
        <taxon>Pseudomonadota</taxon>
        <taxon>Betaproteobacteria</taxon>
        <taxon>Burkholderiales</taxon>
        <taxon>Sphaerotilaceae</taxon>
        <taxon>Sphaerotilus</taxon>
    </lineage>
</organism>
<keyword evidence="7 10" id="KW-0378">Hydrolase</keyword>
<comment type="subcellular location">
    <subcellularLocation>
        <location evidence="1 10">Cytoplasm</location>
    </subcellularLocation>
</comment>